<evidence type="ECO:0000313" key="9">
    <source>
        <dbReference type="Proteomes" id="UP000190140"/>
    </source>
</evidence>
<evidence type="ECO:0000256" key="5">
    <source>
        <dbReference type="ARBA" id="ARBA00024934"/>
    </source>
</evidence>
<name>A0A1V4IB31_9FIRM</name>
<comment type="caution">
    <text evidence="8">The sequence shown here is derived from an EMBL/GenBank/DDBJ whole genome shotgun (WGS) entry which is preliminary data.</text>
</comment>
<evidence type="ECO:0000259" key="7">
    <source>
        <dbReference type="Pfam" id="PF00460"/>
    </source>
</evidence>
<dbReference type="PANTHER" id="PTHR30435">
    <property type="entry name" value="FLAGELLAR PROTEIN"/>
    <property type="match status" value="1"/>
</dbReference>
<dbReference type="EMBL" id="MZGW01000001">
    <property type="protein sequence ID" value="OPJ57080.1"/>
    <property type="molecule type" value="Genomic_DNA"/>
</dbReference>
<dbReference type="OrthoDB" id="9792068at2"/>
<evidence type="ECO:0000256" key="6">
    <source>
        <dbReference type="PIRNR" id="PIRNR002889"/>
    </source>
</evidence>
<keyword evidence="8" id="KW-0969">Cilium</keyword>
<feature type="domain" description="Flagellar basal body rod protein N-terminal" evidence="7">
    <location>
        <begin position="7"/>
        <end position="37"/>
    </location>
</feature>
<keyword evidence="8" id="KW-0282">Flagellum</keyword>
<keyword evidence="8" id="KW-0966">Cell projection</keyword>
<dbReference type="Proteomes" id="UP000190140">
    <property type="component" value="Unassembled WGS sequence"/>
</dbReference>
<evidence type="ECO:0000256" key="3">
    <source>
        <dbReference type="ARBA" id="ARBA00014376"/>
    </source>
</evidence>
<comment type="subunit">
    <text evidence="6">The basal body constitutes a major portion of the flagellar organelle and consists of a number of rings mounted on a central rod.</text>
</comment>
<reference evidence="8 9" key="1">
    <citation type="submission" date="2017-03" db="EMBL/GenBank/DDBJ databases">
        <title>Genome sequence of Clostridium thermoalcaliphilum DSM 7309.</title>
        <authorList>
            <person name="Poehlein A."/>
            <person name="Daniel R."/>
        </authorList>
    </citation>
    <scope>NUCLEOTIDE SEQUENCE [LARGE SCALE GENOMIC DNA]</scope>
    <source>
        <strain evidence="8 9">DSM 7309</strain>
    </source>
</reference>
<gene>
    <name evidence="8" type="primary">flgB</name>
    <name evidence="8" type="ORF">CLOTH_03630</name>
</gene>
<evidence type="ECO:0000256" key="2">
    <source>
        <dbReference type="ARBA" id="ARBA00009677"/>
    </source>
</evidence>
<dbReference type="AlphaFoldDB" id="A0A1V4IB31"/>
<dbReference type="NCBIfam" id="TIGR01396">
    <property type="entry name" value="FlgB"/>
    <property type="match status" value="1"/>
</dbReference>
<comment type="function">
    <text evidence="5 6">Structural component of flagellum, the bacterial motility apparatus. Part of the rod structure of flagellar basal body.</text>
</comment>
<organism evidence="8 9">
    <name type="scientific">Alkalithermobacter paradoxus</name>
    <dbReference type="NCBI Taxonomy" id="29349"/>
    <lineage>
        <taxon>Bacteria</taxon>
        <taxon>Bacillati</taxon>
        <taxon>Bacillota</taxon>
        <taxon>Clostridia</taxon>
        <taxon>Peptostreptococcales</taxon>
        <taxon>Tepidibacteraceae</taxon>
        <taxon>Alkalithermobacter</taxon>
    </lineage>
</organism>
<keyword evidence="9" id="KW-1185">Reference proteome</keyword>
<dbReference type="Pfam" id="PF00460">
    <property type="entry name" value="Flg_bb_rod"/>
    <property type="match status" value="1"/>
</dbReference>
<dbReference type="PANTHER" id="PTHR30435:SF12">
    <property type="entry name" value="FLAGELLAR BASAL BODY ROD PROTEIN FLGB"/>
    <property type="match status" value="1"/>
</dbReference>
<sequence length="131" mass="15045">MNINKNINILANALGAYSTRQQLLSNNIANANTPNYKRKDIKFEEILKNSTKNSNVAGYVTDKNHIQINNFKNNIKIHTDKTTRTRLDGNNVDIDVEMAELSKNSINYNTITQQINSSFRRLRYAITEGRR</sequence>
<comment type="similarity">
    <text evidence="2 6">Belongs to the flagella basal body rod proteins family.</text>
</comment>
<dbReference type="InterPro" id="IPR019776">
    <property type="entry name" value="Flagellar_basal_body_rod_CS"/>
</dbReference>
<dbReference type="RefSeq" id="WP_079410658.1">
    <property type="nucleotide sequence ID" value="NZ_MZGW01000001.1"/>
</dbReference>
<dbReference type="PROSITE" id="PS00588">
    <property type="entry name" value="FLAGELLA_BB_ROD"/>
    <property type="match status" value="1"/>
</dbReference>
<dbReference type="PIRSF" id="PIRSF002889">
    <property type="entry name" value="Rod_FlgB"/>
    <property type="match status" value="1"/>
</dbReference>
<protein>
    <recommendedName>
        <fullName evidence="3 6">Flagellar basal body rod protein FlgB</fullName>
    </recommendedName>
</protein>
<comment type="subcellular location">
    <subcellularLocation>
        <location evidence="1 6">Bacterial flagellum basal body</location>
    </subcellularLocation>
</comment>
<proteinExistence type="inferred from homology"/>
<dbReference type="STRING" id="29349.CLOTH_03630"/>
<dbReference type="GO" id="GO:0071978">
    <property type="term" value="P:bacterial-type flagellum-dependent swarming motility"/>
    <property type="evidence" value="ECO:0007669"/>
    <property type="project" value="TreeGrafter"/>
</dbReference>
<dbReference type="GO" id="GO:0030694">
    <property type="term" value="C:bacterial-type flagellum basal body, rod"/>
    <property type="evidence" value="ECO:0007669"/>
    <property type="project" value="InterPro"/>
</dbReference>
<dbReference type="InterPro" id="IPR006300">
    <property type="entry name" value="FlgB"/>
</dbReference>
<keyword evidence="4 6" id="KW-0975">Bacterial flagellum</keyword>
<dbReference type="InterPro" id="IPR001444">
    <property type="entry name" value="Flag_bb_rod_N"/>
</dbReference>
<accession>A0A1V4IB31</accession>
<evidence type="ECO:0000313" key="8">
    <source>
        <dbReference type="EMBL" id="OPJ57080.1"/>
    </source>
</evidence>
<evidence type="ECO:0000256" key="1">
    <source>
        <dbReference type="ARBA" id="ARBA00004117"/>
    </source>
</evidence>
<evidence type="ECO:0000256" key="4">
    <source>
        <dbReference type="ARBA" id="ARBA00023143"/>
    </source>
</evidence>